<dbReference type="SUPFAM" id="SSF109635">
    <property type="entry name" value="DnaK suppressor protein DksA, alpha-hairpin domain"/>
    <property type="match status" value="1"/>
</dbReference>
<proteinExistence type="predicted"/>
<dbReference type="InterPro" id="IPR048487">
    <property type="entry name" value="DksA-like_N"/>
</dbReference>
<feature type="coiled-coil region" evidence="5">
    <location>
        <begin position="1"/>
        <end position="74"/>
    </location>
</feature>
<dbReference type="PROSITE" id="PS51128">
    <property type="entry name" value="ZF_DKSA_2"/>
    <property type="match status" value="1"/>
</dbReference>
<feature type="domain" description="Zinc finger DksA/TraR C4-type" evidence="6">
    <location>
        <begin position="74"/>
        <end position="106"/>
    </location>
</feature>
<evidence type="ECO:0000259" key="6">
    <source>
        <dbReference type="Pfam" id="PF01258"/>
    </source>
</evidence>
<keyword evidence="3" id="KW-0862">Zinc</keyword>
<evidence type="ECO:0000256" key="2">
    <source>
        <dbReference type="ARBA" id="ARBA00022771"/>
    </source>
</evidence>
<dbReference type="STRING" id="990712.SAMN05216257_102536"/>
<dbReference type="InterPro" id="IPR000962">
    <property type="entry name" value="Znf_DskA_TraR"/>
</dbReference>
<dbReference type="InterPro" id="IPR037187">
    <property type="entry name" value="DnaK_N"/>
</dbReference>
<keyword evidence="5" id="KW-0175">Coiled coil</keyword>
<evidence type="ECO:0000256" key="1">
    <source>
        <dbReference type="ARBA" id="ARBA00022723"/>
    </source>
</evidence>
<keyword evidence="9" id="KW-1185">Reference proteome</keyword>
<sequence length="111" mass="12824">MTDLAQRRATLEARLKELEERIREAEQELEGHDTKDWEDLAQERENDEVLEDMIVNAREEIRAIQAALKRMDEGEYGYCVRCGAEIAEERLDLVPYTPFCATCAAEVSSHH</sequence>
<dbReference type="Pfam" id="PF21173">
    <property type="entry name" value="DksA-like_N"/>
    <property type="match status" value="1"/>
</dbReference>
<dbReference type="RefSeq" id="WP_092499295.1">
    <property type="nucleotide sequence ID" value="NZ_FNFV01000002.1"/>
</dbReference>
<dbReference type="EMBL" id="FNFV01000002">
    <property type="protein sequence ID" value="SDK38560.1"/>
    <property type="molecule type" value="Genomic_DNA"/>
</dbReference>
<evidence type="ECO:0000259" key="7">
    <source>
        <dbReference type="Pfam" id="PF21173"/>
    </source>
</evidence>
<dbReference type="AlphaFoldDB" id="A0A1G9BH65"/>
<accession>A0A1G9BH65</accession>
<evidence type="ECO:0000256" key="5">
    <source>
        <dbReference type="SAM" id="Coils"/>
    </source>
</evidence>
<dbReference type="Pfam" id="PF01258">
    <property type="entry name" value="zf-dskA_traR"/>
    <property type="match status" value="1"/>
</dbReference>
<dbReference type="PANTHER" id="PTHR33823">
    <property type="entry name" value="RNA POLYMERASE-BINDING TRANSCRIPTION FACTOR DKSA-RELATED"/>
    <property type="match status" value="1"/>
</dbReference>
<evidence type="ECO:0000313" key="9">
    <source>
        <dbReference type="Proteomes" id="UP000199328"/>
    </source>
</evidence>
<evidence type="ECO:0000313" key="8">
    <source>
        <dbReference type="EMBL" id="SDK38560.1"/>
    </source>
</evidence>
<keyword evidence="1" id="KW-0479">Metal-binding</keyword>
<dbReference type="Proteomes" id="UP000199328">
    <property type="component" value="Unassembled WGS sequence"/>
</dbReference>
<reference evidence="9" key="1">
    <citation type="submission" date="2016-10" db="EMBL/GenBank/DDBJ databases">
        <authorList>
            <person name="Varghese N."/>
            <person name="Submissions S."/>
        </authorList>
    </citation>
    <scope>NUCLEOTIDE SEQUENCE [LARGE SCALE GENOMIC DNA]</scope>
    <source>
        <strain evidence="9">CGMCC 1.10789</strain>
    </source>
</reference>
<feature type="domain" description="DnaK suppressor protein-like N-terminal" evidence="7">
    <location>
        <begin position="8"/>
        <end position="71"/>
    </location>
</feature>
<dbReference type="PANTHER" id="PTHR33823:SF4">
    <property type="entry name" value="GENERAL STRESS PROTEIN 16O"/>
    <property type="match status" value="1"/>
</dbReference>
<dbReference type="OrthoDB" id="1121111at2"/>
<dbReference type="Gene3D" id="1.20.120.910">
    <property type="entry name" value="DksA, coiled-coil domain"/>
    <property type="match status" value="1"/>
</dbReference>
<organism evidence="8 9">
    <name type="scientific">Meinhardsimonia xiamenensis</name>
    <dbReference type="NCBI Taxonomy" id="990712"/>
    <lineage>
        <taxon>Bacteria</taxon>
        <taxon>Pseudomonadati</taxon>
        <taxon>Pseudomonadota</taxon>
        <taxon>Alphaproteobacteria</taxon>
        <taxon>Rhodobacterales</taxon>
        <taxon>Paracoccaceae</taxon>
        <taxon>Meinhardsimonia</taxon>
    </lineage>
</organism>
<evidence type="ECO:0000256" key="4">
    <source>
        <dbReference type="PROSITE-ProRule" id="PRU00510"/>
    </source>
</evidence>
<protein>
    <submittedName>
        <fullName evidence="8">Transcriptional regulator, TraR/DksA family</fullName>
    </submittedName>
</protein>
<feature type="zinc finger region" description="dksA C4-type" evidence="4">
    <location>
        <begin position="79"/>
        <end position="103"/>
    </location>
</feature>
<keyword evidence="2" id="KW-0863">Zinc-finger</keyword>
<dbReference type="GO" id="GO:0008270">
    <property type="term" value="F:zinc ion binding"/>
    <property type="evidence" value="ECO:0007669"/>
    <property type="project" value="UniProtKB-KW"/>
</dbReference>
<gene>
    <name evidence="8" type="ORF">SAMN05216257_102536</name>
</gene>
<dbReference type="SUPFAM" id="SSF57716">
    <property type="entry name" value="Glucocorticoid receptor-like (DNA-binding domain)"/>
    <property type="match status" value="1"/>
</dbReference>
<evidence type="ECO:0000256" key="3">
    <source>
        <dbReference type="ARBA" id="ARBA00022833"/>
    </source>
</evidence>
<name>A0A1G9BH65_9RHOB</name>